<keyword evidence="2" id="KW-0456">Lyase</keyword>
<evidence type="ECO:0000256" key="1">
    <source>
        <dbReference type="ARBA" id="ARBA00008679"/>
    </source>
</evidence>
<dbReference type="SUPFAM" id="SSF51569">
    <property type="entry name" value="Aldolase"/>
    <property type="match status" value="1"/>
</dbReference>
<dbReference type="Gene3D" id="3.20.20.70">
    <property type="entry name" value="Aldolase class I"/>
    <property type="match status" value="1"/>
</dbReference>
<dbReference type="GO" id="GO:1902777">
    <property type="term" value="P:6-sulfoquinovose(1-) catabolic process"/>
    <property type="evidence" value="ECO:0007669"/>
    <property type="project" value="TreeGrafter"/>
</dbReference>
<protein>
    <submittedName>
        <fullName evidence="4">Aldolase</fullName>
    </submittedName>
</protein>
<dbReference type="AlphaFoldDB" id="A0A5C1YHI2"/>
<dbReference type="InterPro" id="IPR013785">
    <property type="entry name" value="Aldolase_TIM"/>
</dbReference>
<dbReference type="KEGG" id="ail:FLP10_13985"/>
<evidence type="ECO:0000313" key="5">
    <source>
        <dbReference type="Proteomes" id="UP000324678"/>
    </source>
</evidence>
<dbReference type="GO" id="GO:0061595">
    <property type="term" value="F:6-deoxy-6-sulfofructose-1-phosphate aldolase activity"/>
    <property type="evidence" value="ECO:0007669"/>
    <property type="project" value="TreeGrafter"/>
</dbReference>
<dbReference type="InterPro" id="IPR002915">
    <property type="entry name" value="DeoC/FbaB/LacD_aldolase"/>
</dbReference>
<name>A0A5C1YHI2_9MICO</name>
<organism evidence="4 5">
    <name type="scientific">Agromyces intestinalis</name>
    <dbReference type="NCBI Taxonomy" id="2592652"/>
    <lineage>
        <taxon>Bacteria</taxon>
        <taxon>Bacillati</taxon>
        <taxon>Actinomycetota</taxon>
        <taxon>Actinomycetes</taxon>
        <taxon>Micrococcales</taxon>
        <taxon>Microbacteriaceae</taxon>
        <taxon>Agromyces</taxon>
    </lineage>
</organism>
<dbReference type="InterPro" id="IPR050552">
    <property type="entry name" value="LacD_aldolase"/>
</dbReference>
<dbReference type="OrthoDB" id="9802970at2"/>
<evidence type="ECO:0000256" key="3">
    <source>
        <dbReference type="SAM" id="MobiDB-lite"/>
    </source>
</evidence>
<gene>
    <name evidence="4" type="ORF">FLP10_13985</name>
</gene>
<feature type="region of interest" description="Disordered" evidence="3">
    <location>
        <begin position="287"/>
        <end position="317"/>
    </location>
</feature>
<dbReference type="Proteomes" id="UP000324678">
    <property type="component" value="Chromosome"/>
</dbReference>
<reference evidence="4 5" key="1">
    <citation type="submission" date="2019-09" db="EMBL/GenBank/DDBJ databases">
        <title>Genome sequencing of strain KACC 19306.</title>
        <authorList>
            <person name="Heo J."/>
            <person name="Kim S.-J."/>
            <person name="Kim J.-S."/>
            <person name="Hong S.-B."/>
            <person name="Kwon S.-W."/>
        </authorList>
    </citation>
    <scope>NUCLEOTIDE SEQUENCE [LARGE SCALE GENOMIC DNA]</scope>
    <source>
        <strain evidence="4 5">KACC 19306</strain>
    </source>
</reference>
<keyword evidence="5" id="KW-1185">Reference proteome</keyword>
<evidence type="ECO:0000256" key="2">
    <source>
        <dbReference type="ARBA" id="ARBA00023239"/>
    </source>
</evidence>
<accession>A0A5C1YHI2</accession>
<proteinExistence type="inferred from homology"/>
<dbReference type="SMART" id="SM01133">
    <property type="entry name" value="DeoC"/>
    <property type="match status" value="1"/>
</dbReference>
<evidence type="ECO:0000313" key="4">
    <source>
        <dbReference type="EMBL" id="QEO15413.1"/>
    </source>
</evidence>
<dbReference type="PANTHER" id="PTHR39340">
    <property type="entry name" value="SULFOFRUCTOSEPHOSPHATE ALDOLASE"/>
    <property type="match status" value="1"/>
</dbReference>
<dbReference type="Pfam" id="PF01791">
    <property type="entry name" value="DeoC"/>
    <property type="match status" value="1"/>
</dbReference>
<comment type="similarity">
    <text evidence="1">Belongs to the aldolase LacD family.</text>
</comment>
<dbReference type="RefSeq" id="WP_149161427.1">
    <property type="nucleotide sequence ID" value="NZ_CP043505.1"/>
</dbReference>
<dbReference type="PANTHER" id="PTHR39340:SF1">
    <property type="entry name" value="SULFOFRUCTOSEPHOSPHATE ALDOLASE"/>
    <property type="match status" value="1"/>
</dbReference>
<dbReference type="EMBL" id="CP043505">
    <property type="protein sequence ID" value="QEO15413.1"/>
    <property type="molecule type" value="Genomic_DNA"/>
</dbReference>
<sequence>MTSHDTVPASPAPGLALADGGFAMLALDQRESLRRMFPLVHGREVDDETLRRFKRDALDVLSPKASAVLLDRLYALDDRRPAELADDTALILAVDVLIQPPGLPVSGTELDREVTPEFVEQVGADALKLLVIWRERDSADERAELVASFLELAEQSGVVSLVEGIVRPSDGDYWTDHAERHEAILAAAAELGGSGTTIYKAEVPGYVPGDVSLVREHAERLTAAVPVPWVVLSNGVAQDDFADALRESVAGGASGFLAGRAIWSDTVAELDPSAALRTRSTARLDELGRIVSEARGADGTGNRPAGGTPDSGERGTP</sequence>